<dbReference type="InterPro" id="IPR050106">
    <property type="entry name" value="HistidinolP_aminotransfase"/>
</dbReference>
<name>A0A382IE11_9ZZZZ</name>
<feature type="domain" description="Aminotransferase class I/classII large" evidence="4">
    <location>
        <begin position="4"/>
        <end position="175"/>
    </location>
</feature>
<proteinExistence type="predicted"/>
<keyword evidence="3" id="KW-0663">Pyridoxal phosphate</keyword>
<dbReference type="PANTHER" id="PTHR43643">
    <property type="entry name" value="HISTIDINOL-PHOSPHATE AMINOTRANSFERASE 2"/>
    <property type="match status" value="1"/>
</dbReference>
<reference evidence="5" key="1">
    <citation type="submission" date="2018-05" db="EMBL/GenBank/DDBJ databases">
        <authorList>
            <person name="Lanie J.A."/>
            <person name="Ng W.-L."/>
            <person name="Kazmierczak K.M."/>
            <person name="Andrzejewski T.M."/>
            <person name="Davidsen T.M."/>
            <person name="Wayne K.J."/>
            <person name="Tettelin H."/>
            <person name="Glass J.I."/>
            <person name="Rusch D."/>
            <person name="Podicherti R."/>
            <person name="Tsui H.-C.T."/>
            <person name="Winkler M.E."/>
        </authorList>
    </citation>
    <scope>NUCLEOTIDE SEQUENCE</scope>
</reference>
<dbReference type="AlphaFoldDB" id="A0A382IE11"/>
<dbReference type="InterPro" id="IPR015422">
    <property type="entry name" value="PyrdxlP-dep_Trfase_small"/>
</dbReference>
<dbReference type="Gene3D" id="3.90.1150.10">
    <property type="entry name" value="Aspartate Aminotransferase, domain 1"/>
    <property type="match status" value="1"/>
</dbReference>
<dbReference type="InterPro" id="IPR015421">
    <property type="entry name" value="PyrdxlP-dep_Trfase_major"/>
</dbReference>
<evidence type="ECO:0000256" key="1">
    <source>
        <dbReference type="ARBA" id="ARBA00022576"/>
    </source>
</evidence>
<evidence type="ECO:0000313" key="5">
    <source>
        <dbReference type="EMBL" id="SVB97954.1"/>
    </source>
</evidence>
<dbReference type="GO" id="GO:0030170">
    <property type="term" value="F:pyridoxal phosphate binding"/>
    <property type="evidence" value="ECO:0007669"/>
    <property type="project" value="InterPro"/>
</dbReference>
<dbReference type="PANTHER" id="PTHR43643:SF3">
    <property type="entry name" value="HISTIDINOL-PHOSPHATE AMINOTRANSFERASE"/>
    <property type="match status" value="1"/>
</dbReference>
<keyword evidence="1" id="KW-0032">Aminotransferase</keyword>
<dbReference type="GO" id="GO:0008483">
    <property type="term" value="F:transaminase activity"/>
    <property type="evidence" value="ECO:0007669"/>
    <property type="project" value="UniProtKB-KW"/>
</dbReference>
<evidence type="ECO:0000256" key="2">
    <source>
        <dbReference type="ARBA" id="ARBA00022679"/>
    </source>
</evidence>
<gene>
    <name evidence="5" type="ORF">METZ01_LOCUS250808</name>
</gene>
<dbReference type="Gene3D" id="3.40.640.10">
    <property type="entry name" value="Type I PLP-dependent aspartate aminotransferase-like (Major domain)"/>
    <property type="match status" value="1"/>
</dbReference>
<accession>A0A382IE11</accession>
<dbReference type="InterPro" id="IPR015424">
    <property type="entry name" value="PyrdxlP-dep_Trfase"/>
</dbReference>
<dbReference type="EMBL" id="UINC01066850">
    <property type="protein sequence ID" value="SVB97954.1"/>
    <property type="molecule type" value="Genomic_DNA"/>
</dbReference>
<protein>
    <recommendedName>
        <fullName evidence="4">Aminotransferase class I/classII large domain-containing protein</fullName>
    </recommendedName>
</protein>
<feature type="non-terminal residue" evidence="5">
    <location>
        <position position="1"/>
    </location>
</feature>
<dbReference type="InterPro" id="IPR004839">
    <property type="entry name" value="Aminotransferase_I/II_large"/>
</dbReference>
<keyword evidence="2" id="KW-0808">Transferase</keyword>
<dbReference type="Pfam" id="PF00155">
    <property type="entry name" value="Aminotran_1_2"/>
    <property type="match status" value="1"/>
</dbReference>
<evidence type="ECO:0000256" key="3">
    <source>
        <dbReference type="ARBA" id="ARBA00022898"/>
    </source>
</evidence>
<dbReference type="SUPFAM" id="SSF53383">
    <property type="entry name" value="PLP-dependent transferases"/>
    <property type="match status" value="1"/>
</dbReference>
<organism evidence="5">
    <name type="scientific">marine metagenome</name>
    <dbReference type="NCBI Taxonomy" id="408172"/>
    <lineage>
        <taxon>unclassified sequences</taxon>
        <taxon>metagenomes</taxon>
        <taxon>ecological metagenomes</taxon>
    </lineage>
</organism>
<evidence type="ECO:0000259" key="4">
    <source>
        <dbReference type="Pfam" id="PF00155"/>
    </source>
</evidence>
<sequence>LEVSKKCMVLIDEAYYEFVDDPSYGSMIDLVRKGHKNILVSRTASKIHGMAGLRIGFGFAHADHIKEIGAKGTGSLSILAITAATASYQDNEFQDYTRRKVRESKLIVEDMVQELGLKTTKSHANFVFFDTGRELRSVNQKLLEKGIKVGRPFAPFDTWSRVSMVKPEDMKYYAQTYKQLFG</sequence>